<dbReference type="InterPro" id="IPR031924">
    <property type="entry name" value="GH115"/>
</dbReference>
<sequence length="855" mass="95999">MRIHHLLYSVLALAALPVQGQAIKTNSDHQPKSSLHVIFQSSANAFPLVRKGLAAPICYDAKDAAVVGIAATALKSDIKLVTDIEPAVQTDAPAQEYMVIAGTIGQSAMIDQLIASNKLKAERVRGQWETFIIAVIDQPFPRVKQALVIAGSDRRGTAFGIFELSAMIGVSPFYWWADVRPEKKKELYLAPGTAIIGPPSVKYRGIFINDEKWGLVSWSNKNTKDGQNNLGPAVYGKVFELLLRLKANYCWPAMYYGTTAFYNTPANPKLANDYAIVIGSSHCEQMLRNNLFEWSVNFEKEYNEKRGPWRYDLNKDQIHRYWEDRVAQSRNYESTYMIGMRGVGDSEMPGPASREEKIKLWNSIVKDQRAMLEKYIQQPASQVPQTFCPYNEVLDMYRTGQLELPDDVTMVWVDDNHGYVRQLPVPEKQSRSGGHGMYYHFSYLGEPEAYIWLSSISPMLTAFEMKKSYDLGISQLWIVNVGDIKPAELETAFFMEMAWDIEKWTPENAHKYLRKWAAGIFGHALADEIAQIKAQYYELAASGKPDQLLNIPFRTDEADQRIGRYRSLAAKTIALGKKIPDRLQDAWFQLVQYPVLGASWMNQQTLYAARSLSLARQGDKHYAHYSKLAKAAHDSILTITVHYHKGIAGGKWDGMMNTTAKEITNRFFNYAAPVVGTDSLYRAVIAGRKITASKDMAAIPKPLLSIGAKDFFMKKEMNGYRLTNIRGLGITGNGLALLPFTAASVKGNTVEGASWVEYRGKVPPGNYTVRAKLLPTHALNAEHGLRYAISVNGSLPEFVNLDGQGEHWSQRWGNNVIQGFMSGTTRHYFHSSIPATIRIYLLDPGLVLNELTIEE</sequence>
<proteinExistence type="predicted"/>
<reference evidence="4 5" key="1">
    <citation type="submission" date="2019-02" db="EMBL/GenBank/DDBJ databases">
        <title>Genomic Encyclopedia of Type Strains, Phase IV (KMG-IV): sequencing the most valuable type-strain genomes for metagenomic binning, comparative biology and taxonomic classification.</title>
        <authorList>
            <person name="Goeker M."/>
        </authorList>
    </citation>
    <scope>NUCLEOTIDE SEQUENCE [LARGE SCALE GENOMIC DNA]</scope>
    <source>
        <strain evidence="4 5">DSM 18116</strain>
    </source>
</reference>
<evidence type="ECO:0000256" key="2">
    <source>
        <dbReference type="SAM" id="SignalP"/>
    </source>
</evidence>
<dbReference type="AlphaFoldDB" id="A0A4V2EYR6"/>
<feature type="signal peptide" evidence="2">
    <location>
        <begin position="1"/>
        <end position="20"/>
    </location>
</feature>
<evidence type="ECO:0000313" key="4">
    <source>
        <dbReference type="EMBL" id="RZS63920.1"/>
    </source>
</evidence>
<dbReference type="InterPro" id="IPR029018">
    <property type="entry name" value="Hex-like_dom2"/>
</dbReference>
<gene>
    <name evidence="4" type="ORF">EV199_6019</name>
</gene>
<organism evidence="4 5">
    <name type="scientific">Pseudobacter ginsenosidimutans</name>
    <dbReference type="NCBI Taxonomy" id="661488"/>
    <lineage>
        <taxon>Bacteria</taxon>
        <taxon>Pseudomonadati</taxon>
        <taxon>Bacteroidota</taxon>
        <taxon>Chitinophagia</taxon>
        <taxon>Chitinophagales</taxon>
        <taxon>Chitinophagaceae</taxon>
        <taxon>Pseudobacter</taxon>
    </lineage>
</organism>
<feature type="chain" id="PRO_5020661850" evidence="2">
    <location>
        <begin position="21"/>
        <end position="855"/>
    </location>
</feature>
<dbReference type="InterPro" id="IPR041437">
    <property type="entry name" value="GH115_C"/>
</dbReference>
<dbReference type="RefSeq" id="WP_130544491.1">
    <property type="nucleotide sequence ID" value="NZ_CP042431.1"/>
</dbReference>
<dbReference type="GO" id="GO:0005975">
    <property type="term" value="P:carbohydrate metabolic process"/>
    <property type="evidence" value="ECO:0007669"/>
    <property type="project" value="UniProtKB-ARBA"/>
</dbReference>
<dbReference type="SUPFAM" id="SSF55545">
    <property type="entry name" value="beta-N-acetylhexosaminidase-like domain"/>
    <property type="match status" value="1"/>
</dbReference>
<dbReference type="Gene3D" id="3.20.20.520">
    <property type="entry name" value="Glycosyl hydrolase family 115"/>
    <property type="match status" value="1"/>
</dbReference>
<dbReference type="Proteomes" id="UP000293874">
    <property type="component" value="Unassembled WGS sequence"/>
</dbReference>
<evidence type="ECO:0000259" key="3">
    <source>
        <dbReference type="Pfam" id="PF17829"/>
    </source>
</evidence>
<feature type="domain" description="Gylcosyl hydrolase 115 C-terminal" evidence="3">
    <location>
        <begin position="704"/>
        <end position="854"/>
    </location>
</feature>
<accession>A0A4V2EYR6</accession>
<dbReference type="Gene3D" id="3.30.379.10">
    <property type="entry name" value="Chitobiase/beta-hexosaminidase domain 2-like"/>
    <property type="match status" value="1"/>
</dbReference>
<keyword evidence="1 4" id="KW-0378">Hydrolase</keyword>
<dbReference type="Gene3D" id="1.20.58.2150">
    <property type="match status" value="1"/>
</dbReference>
<name>A0A4V2EYR6_9BACT</name>
<evidence type="ECO:0000256" key="1">
    <source>
        <dbReference type="ARBA" id="ARBA00022801"/>
    </source>
</evidence>
<keyword evidence="5" id="KW-1185">Reference proteome</keyword>
<dbReference type="Pfam" id="PF15979">
    <property type="entry name" value="Glyco_hydro_115"/>
    <property type="match status" value="1"/>
</dbReference>
<dbReference type="GO" id="GO:0016787">
    <property type="term" value="F:hydrolase activity"/>
    <property type="evidence" value="ECO:0007669"/>
    <property type="project" value="UniProtKB-KW"/>
</dbReference>
<comment type="caution">
    <text evidence="4">The sequence shown here is derived from an EMBL/GenBank/DDBJ whole genome shotgun (WGS) entry which is preliminary data.</text>
</comment>
<dbReference type="PANTHER" id="PTHR37842">
    <property type="match status" value="1"/>
</dbReference>
<dbReference type="EMBL" id="SGXA01000007">
    <property type="protein sequence ID" value="RZS63920.1"/>
    <property type="molecule type" value="Genomic_DNA"/>
</dbReference>
<dbReference type="InterPro" id="IPR042301">
    <property type="entry name" value="GH115_sf"/>
</dbReference>
<dbReference type="OrthoDB" id="8727830at2"/>
<dbReference type="Gene3D" id="2.60.120.1620">
    <property type="match status" value="1"/>
</dbReference>
<protein>
    <submittedName>
        <fullName evidence="4">Glycosyl hydrolase family 115 (Putative glucuronidase)</fullName>
    </submittedName>
</protein>
<keyword evidence="2" id="KW-0732">Signal</keyword>
<dbReference type="PANTHER" id="PTHR37842:SF2">
    <property type="entry name" value="GYLCOSYL HYDROLASE 115 C-TERMINAL DOMAIN-CONTAINING PROTEIN"/>
    <property type="match status" value="1"/>
</dbReference>
<dbReference type="Pfam" id="PF17829">
    <property type="entry name" value="GH115_C"/>
    <property type="match status" value="1"/>
</dbReference>
<evidence type="ECO:0000313" key="5">
    <source>
        <dbReference type="Proteomes" id="UP000293874"/>
    </source>
</evidence>